<feature type="chain" id="PRO_5008628789" evidence="1">
    <location>
        <begin position="18"/>
        <end position="99"/>
    </location>
</feature>
<dbReference type="EMBL" id="KI669463">
    <property type="protein sequence ID" value="OCF57242.1"/>
    <property type="molecule type" value="Genomic_DNA"/>
</dbReference>
<evidence type="ECO:0000313" key="3">
    <source>
        <dbReference type="Proteomes" id="UP000092583"/>
    </source>
</evidence>
<organism evidence="2 3">
    <name type="scientific">Kwoniella mangroviensis CBS 10435</name>
    <dbReference type="NCBI Taxonomy" id="1331196"/>
    <lineage>
        <taxon>Eukaryota</taxon>
        <taxon>Fungi</taxon>
        <taxon>Dikarya</taxon>
        <taxon>Basidiomycota</taxon>
        <taxon>Agaricomycotina</taxon>
        <taxon>Tremellomycetes</taxon>
        <taxon>Tremellales</taxon>
        <taxon>Cryptococcaceae</taxon>
        <taxon>Kwoniella</taxon>
    </lineage>
</organism>
<accession>A0A1B9INU7</accession>
<evidence type="ECO:0000256" key="1">
    <source>
        <dbReference type="SAM" id="SignalP"/>
    </source>
</evidence>
<keyword evidence="1" id="KW-0732">Signal</keyword>
<sequence length="99" mass="11003">MALGLCFIWIEIRTFFGESPQDNGAGADIVLYINFANANETHKGVSKHESEREISITALQEMLKIFSKAIEWNKVLEGIANEMEVAIGKKGGKKIVIHL</sequence>
<proteinExistence type="predicted"/>
<feature type="signal peptide" evidence="1">
    <location>
        <begin position="1"/>
        <end position="17"/>
    </location>
</feature>
<reference evidence="3" key="2">
    <citation type="submission" date="2013-12" db="EMBL/GenBank/DDBJ databases">
        <title>Evolution of pathogenesis and genome organization in the Tremellales.</title>
        <authorList>
            <person name="Cuomo C."/>
            <person name="Litvintseva A."/>
            <person name="Heitman J."/>
            <person name="Chen Y."/>
            <person name="Sun S."/>
            <person name="Springer D."/>
            <person name="Dromer F."/>
            <person name="Young S."/>
            <person name="Zeng Q."/>
            <person name="Chapman S."/>
            <person name="Gujja S."/>
            <person name="Saif S."/>
            <person name="Birren B."/>
        </authorList>
    </citation>
    <scope>NUCLEOTIDE SEQUENCE [LARGE SCALE GENOMIC DNA]</scope>
    <source>
        <strain evidence="3">CBS 10435</strain>
    </source>
</reference>
<keyword evidence="3" id="KW-1185">Reference proteome</keyword>
<reference evidence="2 3" key="1">
    <citation type="submission" date="2013-07" db="EMBL/GenBank/DDBJ databases">
        <title>The Genome Sequence of Kwoniella mangroviensis CBS10435.</title>
        <authorList>
            <consortium name="The Broad Institute Genome Sequencing Platform"/>
            <person name="Cuomo C."/>
            <person name="Litvintseva A."/>
            <person name="Chen Y."/>
            <person name="Heitman J."/>
            <person name="Sun S."/>
            <person name="Springer D."/>
            <person name="Dromer F."/>
            <person name="Young S.K."/>
            <person name="Zeng Q."/>
            <person name="Gargeya S."/>
            <person name="Fitzgerald M."/>
            <person name="Abouelleil A."/>
            <person name="Alvarado L."/>
            <person name="Berlin A.M."/>
            <person name="Chapman S.B."/>
            <person name="Dewar J."/>
            <person name="Goldberg J."/>
            <person name="Griggs A."/>
            <person name="Gujja S."/>
            <person name="Hansen M."/>
            <person name="Howarth C."/>
            <person name="Imamovic A."/>
            <person name="Larimer J."/>
            <person name="McCowan C."/>
            <person name="Murphy C."/>
            <person name="Pearson M."/>
            <person name="Priest M."/>
            <person name="Roberts A."/>
            <person name="Saif S."/>
            <person name="Shea T."/>
            <person name="Sykes S."/>
            <person name="Wortman J."/>
            <person name="Nusbaum C."/>
            <person name="Birren B."/>
        </authorList>
    </citation>
    <scope>NUCLEOTIDE SEQUENCE [LARGE SCALE GENOMIC DNA]</scope>
    <source>
        <strain evidence="2 3">CBS 10435</strain>
    </source>
</reference>
<protein>
    <submittedName>
        <fullName evidence="2">Uncharacterized protein</fullName>
    </submittedName>
</protein>
<name>A0A1B9INU7_9TREE</name>
<gene>
    <name evidence="2" type="ORF">L486_04698</name>
</gene>
<dbReference type="AlphaFoldDB" id="A0A1B9INU7"/>
<evidence type="ECO:0000313" key="2">
    <source>
        <dbReference type="EMBL" id="OCF57242.1"/>
    </source>
</evidence>
<dbReference type="Proteomes" id="UP000092583">
    <property type="component" value="Unassembled WGS sequence"/>
</dbReference>